<feature type="compositionally biased region" description="Acidic residues" evidence="8">
    <location>
        <begin position="139"/>
        <end position="152"/>
    </location>
</feature>
<comment type="caution">
    <text evidence="9">The sequence shown here is derived from an EMBL/GenBank/DDBJ whole genome shotgun (WGS) entry which is preliminary data.</text>
</comment>
<dbReference type="GO" id="GO:0006364">
    <property type="term" value="P:rRNA processing"/>
    <property type="evidence" value="ECO:0007669"/>
    <property type="project" value="UniProtKB-KW"/>
</dbReference>
<evidence type="ECO:0000256" key="4">
    <source>
        <dbReference type="ARBA" id="ARBA00022552"/>
    </source>
</evidence>
<gene>
    <name evidence="9" type="ORF">ACJMK2_005110</name>
</gene>
<evidence type="ECO:0000256" key="6">
    <source>
        <dbReference type="ARBA" id="ARBA00024695"/>
    </source>
</evidence>
<feature type="region of interest" description="Disordered" evidence="8">
    <location>
        <begin position="43"/>
        <end position="64"/>
    </location>
</feature>
<evidence type="ECO:0000313" key="10">
    <source>
        <dbReference type="Proteomes" id="UP001634394"/>
    </source>
</evidence>
<keyword evidence="5" id="KW-0539">Nucleus</keyword>
<keyword evidence="10" id="KW-1185">Reference proteome</keyword>
<feature type="region of interest" description="Disordered" evidence="8">
    <location>
        <begin position="328"/>
        <end position="417"/>
    </location>
</feature>
<accession>A0ABD3VQC4</accession>
<evidence type="ECO:0000256" key="1">
    <source>
        <dbReference type="ARBA" id="ARBA00004604"/>
    </source>
</evidence>
<dbReference type="PANTHER" id="PTHR23183">
    <property type="entry name" value="NOP14"/>
    <property type="match status" value="1"/>
</dbReference>
<feature type="region of interest" description="Disordered" evidence="8">
    <location>
        <begin position="1"/>
        <end position="27"/>
    </location>
</feature>
<dbReference type="GO" id="GO:0005730">
    <property type="term" value="C:nucleolus"/>
    <property type="evidence" value="ECO:0007669"/>
    <property type="project" value="UniProtKB-SubCell"/>
</dbReference>
<evidence type="ECO:0000256" key="7">
    <source>
        <dbReference type="SAM" id="Coils"/>
    </source>
</evidence>
<evidence type="ECO:0000256" key="2">
    <source>
        <dbReference type="ARBA" id="ARBA00007466"/>
    </source>
</evidence>
<dbReference type="PANTHER" id="PTHR23183:SF0">
    <property type="entry name" value="NUCLEOLAR PROTEIN 14"/>
    <property type="match status" value="1"/>
</dbReference>
<sequence length="869" mass="100459">MAKKRKQLADKIRVNRNKRKEAPKTVNPFEVKINHQKHDVLGRKISKHDKGMPGLSRSKATKKRKETLLHDYENQFKANKFVDQRFGETDPSLSLEDKMLKRFAIERLKMADKHSKFNLNEDEELTHYGQSLSQIEKFEDPDDSDEEEDDDDGRIGAKMVSEEHFGGFMTKKEAEDARDARSWKEKMEDVIAKSKKEKYDRQVEKEKAKEMTEKLDEEWSSLRMLMSSLSKAKNSKGEETVQKKVDDYDIAVRELQFEMKGKATDRMKTEEEIAKEEKEKLDKLEMDRIRRMKGITEEEIPSEKRIHFSADDLDDGFVIDGADKEKFQVSYKDGKMENYEDVEAHVSADDEEGDEKSDSDDDNEDYEKEDVTEENEEEESGDDSDNSNDSYEDIASEDEEAGQSGDEEEDKEITISIEKNRKGKAMIEAATKEIPYTFSVPENYEALLDLLQEHSVSDQITIMRRVCTCHHPSLAEGNKSLLETFFGLLVQYYGDLALQKPPQLHLMEQMMSILYSLTQQSPVAAAQAVVDQIANMQKEFKQICDRRAGRGIYPGLDTLLMFKLVSMLFPTSDFYHPVTTPSLLFLCQMLAQCSVSQERDVAAGLFVCSICLEYVSLSKRYIPEVVNFLHGLLFLAAEKDSNKIEPVVPPFKPVGKNVNLLLLSKAMPEAEIKKWKMSELLSTDVERQAICNDEFRLSAIHNSLILIREFSNLYAELPSYKEIFTPITNMCKKLPVQNFPTALQKSLKNLMENICANCERKRKFLVIQNKKPQPLKMYEPKVEEVFDGKKNKQKGTKDFTEHQRLVHKHKRELKGAIREIKKDNQFLARQKLQKQLLLDAERKRKVKQIYAMLSTQEGDYQAMKRKKVE</sequence>
<dbReference type="Pfam" id="PF04147">
    <property type="entry name" value="Nop14"/>
    <property type="match status" value="1"/>
</dbReference>
<feature type="compositionally biased region" description="Basic and acidic residues" evidence="8">
    <location>
        <begin position="328"/>
        <end position="348"/>
    </location>
</feature>
<organism evidence="9 10">
    <name type="scientific">Sinanodonta woodiana</name>
    <name type="common">Chinese pond mussel</name>
    <name type="synonym">Anodonta woodiana</name>
    <dbReference type="NCBI Taxonomy" id="1069815"/>
    <lineage>
        <taxon>Eukaryota</taxon>
        <taxon>Metazoa</taxon>
        <taxon>Spiralia</taxon>
        <taxon>Lophotrochozoa</taxon>
        <taxon>Mollusca</taxon>
        <taxon>Bivalvia</taxon>
        <taxon>Autobranchia</taxon>
        <taxon>Heteroconchia</taxon>
        <taxon>Palaeoheterodonta</taxon>
        <taxon>Unionida</taxon>
        <taxon>Unionoidea</taxon>
        <taxon>Unionidae</taxon>
        <taxon>Unioninae</taxon>
        <taxon>Sinanodonta</taxon>
    </lineage>
</organism>
<keyword evidence="4" id="KW-0698">rRNA processing</keyword>
<evidence type="ECO:0000256" key="5">
    <source>
        <dbReference type="ARBA" id="ARBA00023242"/>
    </source>
</evidence>
<name>A0ABD3VQC4_SINWO</name>
<dbReference type="Proteomes" id="UP001634394">
    <property type="component" value="Unassembled WGS sequence"/>
</dbReference>
<evidence type="ECO:0008006" key="11">
    <source>
        <dbReference type="Google" id="ProtNLM"/>
    </source>
</evidence>
<evidence type="ECO:0000256" key="3">
    <source>
        <dbReference type="ARBA" id="ARBA00022517"/>
    </source>
</evidence>
<dbReference type="EMBL" id="JBJQND010000010">
    <property type="protein sequence ID" value="KAL3863351.1"/>
    <property type="molecule type" value="Genomic_DNA"/>
</dbReference>
<keyword evidence="3" id="KW-0690">Ribosome biogenesis</keyword>
<comment type="subcellular location">
    <subcellularLocation>
        <location evidence="1">Nucleus</location>
        <location evidence="1">Nucleolus</location>
    </subcellularLocation>
</comment>
<dbReference type="InterPro" id="IPR007276">
    <property type="entry name" value="Nop14"/>
</dbReference>
<feature type="coiled-coil region" evidence="7">
    <location>
        <begin position="259"/>
        <end position="287"/>
    </location>
</feature>
<evidence type="ECO:0000313" key="9">
    <source>
        <dbReference type="EMBL" id="KAL3863351.1"/>
    </source>
</evidence>
<comment type="similarity">
    <text evidence="2">Belongs to the NOP14 family.</text>
</comment>
<feature type="region of interest" description="Disordered" evidence="8">
    <location>
        <begin position="120"/>
        <end position="155"/>
    </location>
</feature>
<reference evidence="9 10" key="1">
    <citation type="submission" date="2024-11" db="EMBL/GenBank/DDBJ databases">
        <title>Chromosome-level genome assembly of the freshwater bivalve Anodonta woodiana.</title>
        <authorList>
            <person name="Chen X."/>
        </authorList>
    </citation>
    <scope>NUCLEOTIDE SEQUENCE [LARGE SCALE GENOMIC DNA]</scope>
    <source>
        <strain evidence="9">MN2024</strain>
        <tissue evidence="9">Gills</tissue>
    </source>
</reference>
<comment type="function">
    <text evidence="6">Involved in nucleolar processing of pre-18S ribosomal RNA. Has a role in the nuclear export of 40S pre-ribosomal subunit to the cytoplasm.</text>
</comment>
<evidence type="ECO:0000256" key="8">
    <source>
        <dbReference type="SAM" id="MobiDB-lite"/>
    </source>
</evidence>
<protein>
    <recommendedName>
        <fullName evidence="11">Nucleolar protein 14</fullName>
    </recommendedName>
</protein>
<keyword evidence="7" id="KW-0175">Coiled coil</keyword>
<dbReference type="AlphaFoldDB" id="A0ABD3VQC4"/>
<proteinExistence type="inferred from homology"/>
<feature type="compositionally biased region" description="Acidic residues" evidence="8">
    <location>
        <begin position="349"/>
        <end position="411"/>
    </location>
</feature>